<name>A0A6A6YSY3_9PEZI</name>
<accession>A0A6A6YSY3</accession>
<reference evidence="3" key="3">
    <citation type="submission" date="2025-04" db="UniProtKB">
        <authorList>
            <consortium name="RefSeq"/>
        </authorList>
    </citation>
    <scope>IDENTIFICATION</scope>
    <source>
        <strain evidence="3">CBS 304.34</strain>
    </source>
</reference>
<gene>
    <name evidence="1 3" type="ORF">BDZ99DRAFT_462306</name>
</gene>
<evidence type="ECO:0000313" key="2">
    <source>
        <dbReference type="Proteomes" id="UP000504636"/>
    </source>
</evidence>
<dbReference type="Proteomes" id="UP000504636">
    <property type="component" value="Unplaced"/>
</dbReference>
<feature type="non-terminal residue" evidence="1">
    <location>
        <position position="68"/>
    </location>
</feature>
<evidence type="ECO:0000313" key="1">
    <source>
        <dbReference type="EMBL" id="KAF2811027.1"/>
    </source>
</evidence>
<organism evidence="1">
    <name type="scientific">Mytilinidion resinicola</name>
    <dbReference type="NCBI Taxonomy" id="574789"/>
    <lineage>
        <taxon>Eukaryota</taxon>
        <taxon>Fungi</taxon>
        <taxon>Dikarya</taxon>
        <taxon>Ascomycota</taxon>
        <taxon>Pezizomycotina</taxon>
        <taxon>Dothideomycetes</taxon>
        <taxon>Pleosporomycetidae</taxon>
        <taxon>Mytilinidiales</taxon>
        <taxon>Mytilinidiaceae</taxon>
        <taxon>Mytilinidion</taxon>
    </lineage>
</organism>
<proteinExistence type="predicted"/>
<reference evidence="3" key="2">
    <citation type="submission" date="2020-04" db="EMBL/GenBank/DDBJ databases">
        <authorList>
            <consortium name="NCBI Genome Project"/>
        </authorList>
    </citation>
    <scope>NUCLEOTIDE SEQUENCE</scope>
    <source>
        <strain evidence="3">CBS 304.34</strain>
    </source>
</reference>
<dbReference type="RefSeq" id="XP_033577991.1">
    <property type="nucleotide sequence ID" value="XM_033719820.1"/>
</dbReference>
<dbReference type="GeneID" id="54460713"/>
<protein>
    <submittedName>
        <fullName evidence="1 3">Uncharacterized protein</fullName>
    </submittedName>
</protein>
<dbReference type="OrthoDB" id="3776587at2759"/>
<keyword evidence="2" id="KW-1185">Reference proteome</keyword>
<dbReference type="GO" id="GO:0008237">
    <property type="term" value="F:metallopeptidase activity"/>
    <property type="evidence" value="ECO:0007669"/>
    <property type="project" value="InterPro"/>
</dbReference>
<dbReference type="Gene3D" id="3.40.390.10">
    <property type="entry name" value="Collagenase (Catalytic Domain)"/>
    <property type="match status" value="1"/>
</dbReference>
<dbReference type="AlphaFoldDB" id="A0A6A6YSY3"/>
<reference evidence="1 3" key="1">
    <citation type="journal article" date="2020" name="Stud. Mycol.">
        <title>101 Dothideomycetes genomes: a test case for predicting lifestyles and emergence of pathogens.</title>
        <authorList>
            <person name="Haridas S."/>
            <person name="Albert R."/>
            <person name="Binder M."/>
            <person name="Bloem J."/>
            <person name="Labutti K."/>
            <person name="Salamov A."/>
            <person name="Andreopoulos B."/>
            <person name="Baker S."/>
            <person name="Barry K."/>
            <person name="Bills G."/>
            <person name="Bluhm B."/>
            <person name="Cannon C."/>
            <person name="Castanera R."/>
            <person name="Culley D."/>
            <person name="Daum C."/>
            <person name="Ezra D."/>
            <person name="Gonzalez J."/>
            <person name="Henrissat B."/>
            <person name="Kuo A."/>
            <person name="Liang C."/>
            <person name="Lipzen A."/>
            <person name="Lutzoni F."/>
            <person name="Magnuson J."/>
            <person name="Mondo S."/>
            <person name="Nolan M."/>
            <person name="Ohm R."/>
            <person name="Pangilinan J."/>
            <person name="Park H.-J."/>
            <person name="Ramirez L."/>
            <person name="Alfaro M."/>
            <person name="Sun H."/>
            <person name="Tritt A."/>
            <person name="Yoshinaga Y."/>
            <person name="Zwiers L.-H."/>
            <person name="Turgeon B."/>
            <person name="Goodwin S."/>
            <person name="Spatafora J."/>
            <person name="Crous P."/>
            <person name="Grigoriev I."/>
        </authorList>
    </citation>
    <scope>NUCLEOTIDE SEQUENCE</scope>
    <source>
        <strain evidence="1 3">CBS 304.34</strain>
    </source>
</reference>
<dbReference type="EMBL" id="MU003699">
    <property type="protein sequence ID" value="KAF2811027.1"/>
    <property type="molecule type" value="Genomic_DNA"/>
</dbReference>
<sequence length="68" mass="7582">MFLAVDVKETVKGELGRSFACSGYGQECIMRIALKNPTEARRNADTFALFATAAYYGIENWETDPNDL</sequence>
<evidence type="ECO:0000313" key="3">
    <source>
        <dbReference type="RefSeq" id="XP_033577991.1"/>
    </source>
</evidence>
<dbReference type="InterPro" id="IPR024079">
    <property type="entry name" value="MetalloPept_cat_dom_sf"/>
</dbReference>